<dbReference type="GO" id="GO:0004416">
    <property type="term" value="F:hydroxyacylglutathione hydrolase activity"/>
    <property type="evidence" value="ECO:0007669"/>
    <property type="project" value="UniProtKB-UniRule"/>
</dbReference>
<dbReference type="Pfam" id="PF16123">
    <property type="entry name" value="HAGH_C"/>
    <property type="match status" value="1"/>
</dbReference>
<comment type="cofactor">
    <cofactor evidence="7">
        <name>Zn(2+)</name>
        <dbReference type="ChEBI" id="CHEBI:29105"/>
    </cofactor>
    <text evidence="7">Binds 2 Zn(2+) ions per subunit.</text>
</comment>
<keyword evidence="6 7" id="KW-0862">Zinc</keyword>
<evidence type="ECO:0000256" key="4">
    <source>
        <dbReference type="ARBA" id="ARBA00022723"/>
    </source>
</evidence>
<comment type="pathway">
    <text evidence="2 7">Secondary metabolite metabolism; methylglyoxal degradation; (R)-lactate from methylglyoxal: step 2/2.</text>
</comment>
<comment type="function">
    <text evidence="7">Thiolesterase that catalyzes the hydrolysis of S-D-lactoyl-glutathione to form glutathione and D-lactic acid.</text>
</comment>
<keyword evidence="4 7" id="KW-0479">Metal-binding</keyword>
<feature type="binding site" evidence="7">
    <location>
        <position position="169"/>
    </location>
    <ligand>
        <name>Zn(2+)</name>
        <dbReference type="ChEBI" id="CHEBI:29105"/>
        <label>2</label>
    </ligand>
</feature>
<protein>
    <recommendedName>
        <fullName evidence="7">Hydroxyacylglutathione hydrolase</fullName>
        <ecNumber evidence="7">3.1.2.6</ecNumber>
    </recommendedName>
    <alternativeName>
        <fullName evidence="7">Glyoxalase II</fullName>
        <shortName evidence="7">Glx II</shortName>
    </alternativeName>
</protein>
<feature type="binding site" evidence="7">
    <location>
        <position position="54"/>
    </location>
    <ligand>
        <name>Zn(2+)</name>
        <dbReference type="ChEBI" id="CHEBI:29105"/>
        <label>1</label>
    </ligand>
</feature>
<dbReference type="KEGG" id="rsu:NHU_02988"/>
<dbReference type="SUPFAM" id="SSF56281">
    <property type="entry name" value="Metallo-hydrolase/oxidoreductase"/>
    <property type="match status" value="1"/>
</dbReference>
<comment type="similarity">
    <text evidence="3 7">Belongs to the metallo-beta-lactamase superfamily. Glyoxalase II family.</text>
</comment>
<dbReference type="Pfam" id="PF00753">
    <property type="entry name" value="Lactamase_B"/>
    <property type="match status" value="1"/>
</dbReference>
<dbReference type="HAMAP" id="MF_01374">
    <property type="entry name" value="Glyoxalase_2"/>
    <property type="match status" value="1"/>
</dbReference>
<feature type="binding site" evidence="7">
    <location>
        <position position="58"/>
    </location>
    <ligand>
        <name>Zn(2+)</name>
        <dbReference type="ChEBI" id="CHEBI:29105"/>
        <label>2</label>
    </ligand>
</feature>
<comment type="subunit">
    <text evidence="7">Monomer.</text>
</comment>
<dbReference type="InterPro" id="IPR035680">
    <property type="entry name" value="Clx_II_MBL"/>
</dbReference>
<dbReference type="PANTHER" id="PTHR43705">
    <property type="entry name" value="HYDROXYACYLGLUTATHIONE HYDROLASE"/>
    <property type="match status" value="1"/>
</dbReference>
<dbReference type="Proteomes" id="UP000064912">
    <property type="component" value="Chromosome"/>
</dbReference>
<dbReference type="AlphaFoldDB" id="A0A0D6B4R0"/>
<evidence type="ECO:0000313" key="10">
    <source>
        <dbReference type="Proteomes" id="UP000064912"/>
    </source>
</evidence>
<evidence type="ECO:0000256" key="7">
    <source>
        <dbReference type="HAMAP-Rule" id="MF_01374"/>
    </source>
</evidence>
<dbReference type="PIRSF" id="PIRSF005457">
    <property type="entry name" value="Glx"/>
    <property type="match status" value="1"/>
</dbReference>
<feature type="domain" description="Metallo-beta-lactamase" evidence="8">
    <location>
        <begin position="13"/>
        <end position="169"/>
    </location>
</feature>
<keyword evidence="5 7" id="KW-0378">Hydrolase</keyword>
<dbReference type="InterPro" id="IPR050110">
    <property type="entry name" value="Glyoxalase_II_hydrolase"/>
</dbReference>
<evidence type="ECO:0000259" key="8">
    <source>
        <dbReference type="SMART" id="SM00849"/>
    </source>
</evidence>
<dbReference type="InterPro" id="IPR036866">
    <property type="entry name" value="RibonucZ/Hydroxyglut_hydro"/>
</dbReference>
<accession>A0A0D6B4R0</accession>
<evidence type="ECO:0000313" key="9">
    <source>
        <dbReference type="EMBL" id="BAQ70133.1"/>
    </source>
</evidence>
<dbReference type="InterPro" id="IPR001279">
    <property type="entry name" value="Metallo-B-lactamas"/>
</dbReference>
<name>A0A0D6B4R0_RHOSU</name>
<feature type="binding site" evidence="7">
    <location>
        <position position="56"/>
    </location>
    <ligand>
        <name>Zn(2+)</name>
        <dbReference type="ChEBI" id="CHEBI:29105"/>
        <label>1</label>
    </ligand>
</feature>
<dbReference type="Gene3D" id="3.60.15.10">
    <property type="entry name" value="Ribonuclease Z/Hydroxyacylglutathione hydrolase-like"/>
    <property type="match status" value="1"/>
</dbReference>
<feature type="binding site" evidence="7">
    <location>
        <position position="131"/>
    </location>
    <ligand>
        <name>Zn(2+)</name>
        <dbReference type="ChEBI" id="CHEBI:29105"/>
        <label>1</label>
    </ligand>
</feature>
<dbReference type="PATRIC" id="fig|35806.4.peg.3069"/>
<feature type="binding site" evidence="7">
    <location>
        <position position="112"/>
    </location>
    <ligand>
        <name>Zn(2+)</name>
        <dbReference type="ChEBI" id="CHEBI:29105"/>
        <label>1</label>
    </ligand>
</feature>
<organism evidence="9 10">
    <name type="scientific">Rhodovulum sulfidophilum</name>
    <name type="common">Rhodobacter sulfidophilus</name>
    <dbReference type="NCBI Taxonomy" id="35806"/>
    <lineage>
        <taxon>Bacteria</taxon>
        <taxon>Pseudomonadati</taxon>
        <taxon>Pseudomonadota</taxon>
        <taxon>Alphaproteobacteria</taxon>
        <taxon>Rhodobacterales</taxon>
        <taxon>Paracoccaceae</taxon>
        <taxon>Rhodovulum</taxon>
    </lineage>
</organism>
<dbReference type="CDD" id="cd07723">
    <property type="entry name" value="hydroxyacylglutathione_hydrolase_MBL-fold"/>
    <property type="match status" value="1"/>
</dbReference>
<evidence type="ECO:0000256" key="6">
    <source>
        <dbReference type="ARBA" id="ARBA00022833"/>
    </source>
</evidence>
<dbReference type="PANTHER" id="PTHR43705:SF1">
    <property type="entry name" value="HYDROXYACYLGLUTATHIONE HYDROLASE GLOB"/>
    <property type="match status" value="1"/>
</dbReference>
<dbReference type="EMBL" id="AP014800">
    <property type="protein sequence ID" value="BAQ70133.1"/>
    <property type="molecule type" value="Genomic_DNA"/>
</dbReference>
<evidence type="ECO:0000256" key="2">
    <source>
        <dbReference type="ARBA" id="ARBA00004963"/>
    </source>
</evidence>
<dbReference type="InterPro" id="IPR017782">
    <property type="entry name" value="Hydroxyacylglutathione_Hdrlase"/>
</dbReference>
<evidence type="ECO:0000256" key="1">
    <source>
        <dbReference type="ARBA" id="ARBA00001623"/>
    </source>
</evidence>
<dbReference type="GO" id="GO:0046872">
    <property type="term" value="F:metal ion binding"/>
    <property type="evidence" value="ECO:0007669"/>
    <property type="project" value="UniProtKB-KW"/>
</dbReference>
<evidence type="ECO:0000256" key="5">
    <source>
        <dbReference type="ARBA" id="ARBA00022801"/>
    </source>
</evidence>
<reference evidence="9 10" key="1">
    <citation type="submission" date="2015-02" db="EMBL/GenBank/DDBJ databases">
        <title>Genome sequene of Rhodovulum sulfidophilum DSM 2351.</title>
        <authorList>
            <person name="Nagao N."/>
        </authorList>
    </citation>
    <scope>NUCLEOTIDE SEQUENCE [LARGE SCALE GENOMIC DNA]</scope>
    <source>
        <strain evidence="9 10">DSM 2351</strain>
    </source>
</reference>
<dbReference type="NCBIfam" id="TIGR03413">
    <property type="entry name" value="GSH_gloB"/>
    <property type="match status" value="1"/>
</dbReference>
<comment type="catalytic activity">
    <reaction evidence="1 7">
        <text>an S-(2-hydroxyacyl)glutathione + H2O = a 2-hydroxy carboxylate + glutathione + H(+)</text>
        <dbReference type="Rhea" id="RHEA:21864"/>
        <dbReference type="ChEBI" id="CHEBI:15377"/>
        <dbReference type="ChEBI" id="CHEBI:15378"/>
        <dbReference type="ChEBI" id="CHEBI:57925"/>
        <dbReference type="ChEBI" id="CHEBI:58896"/>
        <dbReference type="ChEBI" id="CHEBI:71261"/>
        <dbReference type="EC" id="3.1.2.6"/>
    </reaction>
</comment>
<sequence length="253" mass="27264">MPLEIVTVPCLDDNYAYLVKGPGGAVLIDAPEAGPIAAALETRGWTLDTILITHHHHDHVEGVAELRARFGAKVMGPAAEADRLPPLDRALSEGDRVGEGPIAADVIAVPGHTLGHVAYRFAAGDAVFTADSLMALGCGRLFEGTPAMMWDSLKKLSSLPPETLVFSGHEYTSSNARFALTVEPGNAALRARSEEIDRLRAEGRPTVPVPLSVELETNPFLRADRPELRKALGMETEGDIEVFAEIRARKDRF</sequence>
<dbReference type="InterPro" id="IPR032282">
    <property type="entry name" value="HAGH_C"/>
</dbReference>
<dbReference type="eggNOG" id="COG0491">
    <property type="taxonomic scope" value="Bacteria"/>
</dbReference>
<dbReference type="RefSeq" id="WP_060835475.1">
    <property type="nucleotide sequence ID" value="NZ_NHRZ01000048.1"/>
</dbReference>
<proteinExistence type="inferred from homology"/>
<feature type="binding site" evidence="7">
    <location>
        <position position="59"/>
    </location>
    <ligand>
        <name>Zn(2+)</name>
        <dbReference type="ChEBI" id="CHEBI:29105"/>
        <label>2</label>
    </ligand>
</feature>
<dbReference type="EC" id="3.1.2.6" evidence="7"/>
<dbReference type="GO" id="GO:0019243">
    <property type="term" value="P:methylglyoxal catabolic process to D-lactate via S-lactoyl-glutathione"/>
    <property type="evidence" value="ECO:0007669"/>
    <property type="project" value="UniProtKB-UniRule"/>
</dbReference>
<dbReference type="SMART" id="SM00849">
    <property type="entry name" value="Lactamase_B"/>
    <property type="match status" value="1"/>
</dbReference>
<feature type="binding site" evidence="7">
    <location>
        <position position="131"/>
    </location>
    <ligand>
        <name>Zn(2+)</name>
        <dbReference type="ChEBI" id="CHEBI:29105"/>
        <label>2</label>
    </ligand>
</feature>
<gene>
    <name evidence="7 9" type="primary">gloB</name>
    <name evidence="9" type="ORF">NHU_02988</name>
</gene>
<evidence type="ECO:0000256" key="3">
    <source>
        <dbReference type="ARBA" id="ARBA00006759"/>
    </source>
</evidence>
<dbReference type="UniPathway" id="UPA00619">
    <property type="reaction ID" value="UER00676"/>
</dbReference>